<accession>A0A222FE36</accession>
<feature type="binding site" evidence="9">
    <location>
        <position position="46"/>
    </location>
    <ligand>
        <name>substrate</name>
    </ligand>
</feature>
<evidence type="ECO:0000313" key="13">
    <source>
        <dbReference type="Proteomes" id="UP000202440"/>
    </source>
</evidence>
<dbReference type="KEGG" id="bsan:CHH28_01045"/>
<evidence type="ECO:0000256" key="3">
    <source>
        <dbReference type="ARBA" id="ARBA00009850"/>
    </source>
</evidence>
<comment type="catalytic activity">
    <reaction evidence="1 10">
        <text>5-hydroxyisourate + H2O = 5-hydroxy-2-oxo-4-ureido-2,5-dihydro-1H-imidazole-5-carboxylate + H(+)</text>
        <dbReference type="Rhea" id="RHEA:23736"/>
        <dbReference type="ChEBI" id="CHEBI:15377"/>
        <dbReference type="ChEBI" id="CHEBI:15378"/>
        <dbReference type="ChEBI" id="CHEBI:18072"/>
        <dbReference type="ChEBI" id="CHEBI:58639"/>
        <dbReference type="EC" id="3.5.2.17"/>
    </reaction>
</comment>
<protein>
    <recommendedName>
        <fullName evidence="6 10">5-hydroxyisourate hydrolase</fullName>
        <shortName evidence="10">HIU hydrolase</shortName>
        <shortName evidence="10">HIUHase</shortName>
        <ecNumber evidence="5 10">3.5.2.17</ecNumber>
    </recommendedName>
</protein>
<dbReference type="PRINTS" id="PR00189">
    <property type="entry name" value="TRNSTHYRETIN"/>
</dbReference>
<dbReference type="PANTHER" id="PTHR10395">
    <property type="entry name" value="URICASE AND TRANSTHYRETIN-RELATED"/>
    <property type="match status" value="1"/>
</dbReference>
<feature type="binding site" evidence="9">
    <location>
        <position position="8"/>
    </location>
    <ligand>
        <name>substrate</name>
    </ligand>
</feature>
<comment type="similarity">
    <text evidence="3 10">Belongs to the transthyretin family. 5-hydroxyisourate hydrolase subfamily.</text>
</comment>
<dbReference type="GO" id="GO:0033971">
    <property type="term" value="F:hydroxyisourate hydrolase activity"/>
    <property type="evidence" value="ECO:0007669"/>
    <property type="project" value="UniProtKB-EC"/>
</dbReference>
<sequence length="113" mass="13034">MKSVITTHILDTHLGRPAAGVEVDLYQWQQDSWQLMANGKTDEDGRITDWLGDRQREQGLYRLTFATQAYFDRHGITSLYPQVEIHFHIENAAEHYHIPLLLSANGYSTYRGS</sequence>
<dbReference type="PROSITE" id="PS00768">
    <property type="entry name" value="TRANSTHYRETIN_1"/>
    <property type="match status" value="1"/>
</dbReference>
<name>A0A222FE36_9GAMM</name>
<reference evidence="12 13" key="1">
    <citation type="submission" date="2017-07" db="EMBL/GenBank/DDBJ databases">
        <title>Annotated genome sequence of Bacterioplanes sanyensis isolated from Red Sea.</title>
        <authorList>
            <person name="Rehman Z.U."/>
        </authorList>
    </citation>
    <scope>NUCLEOTIDE SEQUENCE [LARGE SCALE GENOMIC DNA]</scope>
    <source>
        <strain evidence="12 13">NV9</strain>
    </source>
</reference>
<dbReference type="InterPro" id="IPR023416">
    <property type="entry name" value="Transthyretin/HIU_hydrolase_d"/>
</dbReference>
<dbReference type="OrthoDB" id="9792386at2"/>
<dbReference type="InterPro" id="IPR000895">
    <property type="entry name" value="Transthyretin/HIU_hydrolase"/>
</dbReference>
<evidence type="ECO:0000256" key="7">
    <source>
        <dbReference type="ARBA" id="ARBA00022631"/>
    </source>
</evidence>
<evidence type="ECO:0000256" key="5">
    <source>
        <dbReference type="ARBA" id="ARBA00012609"/>
    </source>
</evidence>
<evidence type="ECO:0000259" key="11">
    <source>
        <dbReference type="SMART" id="SM00095"/>
    </source>
</evidence>
<evidence type="ECO:0000256" key="8">
    <source>
        <dbReference type="ARBA" id="ARBA00022801"/>
    </source>
</evidence>
<dbReference type="SUPFAM" id="SSF49472">
    <property type="entry name" value="Transthyretin (synonym: prealbumin)"/>
    <property type="match status" value="1"/>
</dbReference>
<evidence type="ECO:0000313" key="12">
    <source>
        <dbReference type="EMBL" id="ASP37355.1"/>
    </source>
</evidence>
<dbReference type="Gene3D" id="2.60.40.180">
    <property type="entry name" value="Transthyretin/hydroxyisourate hydrolase domain"/>
    <property type="match status" value="1"/>
</dbReference>
<dbReference type="InterPro" id="IPR023418">
    <property type="entry name" value="Thyroxine_BS"/>
</dbReference>
<feature type="binding site" evidence="9">
    <location>
        <position position="110"/>
    </location>
    <ligand>
        <name>substrate</name>
    </ligand>
</feature>
<gene>
    <name evidence="12" type="primary">uraH</name>
    <name evidence="12" type="ORF">CHH28_01045</name>
</gene>
<evidence type="ECO:0000256" key="9">
    <source>
        <dbReference type="PIRSR" id="PIRSR600895-51"/>
    </source>
</evidence>
<evidence type="ECO:0000256" key="6">
    <source>
        <dbReference type="ARBA" id="ARBA00017539"/>
    </source>
</evidence>
<dbReference type="AlphaFoldDB" id="A0A222FE36"/>
<evidence type="ECO:0000256" key="1">
    <source>
        <dbReference type="ARBA" id="ARBA00001043"/>
    </source>
</evidence>
<keyword evidence="7 10" id="KW-0659">Purine metabolism</keyword>
<dbReference type="Pfam" id="PF00576">
    <property type="entry name" value="Transthyretin"/>
    <property type="match status" value="1"/>
</dbReference>
<dbReference type="PANTHER" id="PTHR10395:SF7">
    <property type="entry name" value="5-HYDROXYISOURATE HYDROLASE"/>
    <property type="match status" value="1"/>
</dbReference>
<dbReference type="CDD" id="cd05822">
    <property type="entry name" value="TLP_HIUase"/>
    <property type="match status" value="1"/>
</dbReference>
<comment type="subunit">
    <text evidence="4 10">Homotetramer.</text>
</comment>
<keyword evidence="8 10" id="KW-0378">Hydrolase</keyword>
<evidence type="ECO:0000256" key="2">
    <source>
        <dbReference type="ARBA" id="ARBA00002704"/>
    </source>
</evidence>
<organism evidence="12 13">
    <name type="scientific">Bacterioplanes sanyensis</name>
    <dbReference type="NCBI Taxonomy" id="1249553"/>
    <lineage>
        <taxon>Bacteria</taxon>
        <taxon>Pseudomonadati</taxon>
        <taxon>Pseudomonadota</taxon>
        <taxon>Gammaproteobacteria</taxon>
        <taxon>Oceanospirillales</taxon>
        <taxon>Oceanospirillaceae</taxon>
        <taxon>Bacterioplanes</taxon>
    </lineage>
</organism>
<comment type="function">
    <text evidence="2">Catalyzes the hydrolysis of 5-hydroxyisourate (HIU) to 2-oxo-4-hydroxy-4-carboxy-5-ureidoimidazoline (OHCU).</text>
</comment>
<dbReference type="NCBIfam" id="TIGR02962">
    <property type="entry name" value="hdxy_isourate"/>
    <property type="match status" value="1"/>
</dbReference>
<proteinExistence type="inferred from homology"/>
<evidence type="ECO:0000256" key="10">
    <source>
        <dbReference type="RuleBase" id="RU361270"/>
    </source>
</evidence>
<dbReference type="Proteomes" id="UP000202440">
    <property type="component" value="Chromosome"/>
</dbReference>
<dbReference type="InterPro" id="IPR036817">
    <property type="entry name" value="Transthyretin/HIU_hydrolase_sf"/>
</dbReference>
<dbReference type="GO" id="GO:0006144">
    <property type="term" value="P:purine nucleobase metabolic process"/>
    <property type="evidence" value="ECO:0007669"/>
    <property type="project" value="UniProtKB-KW"/>
</dbReference>
<feature type="domain" description="Transthyretin/hydroxyisourate hydrolase" evidence="11">
    <location>
        <begin position="1"/>
        <end position="112"/>
    </location>
</feature>
<dbReference type="InterPro" id="IPR014306">
    <property type="entry name" value="Hydroxyisourate_hydrolase"/>
</dbReference>
<dbReference type="EC" id="3.5.2.17" evidence="5 10"/>
<keyword evidence="13" id="KW-1185">Reference proteome</keyword>
<dbReference type="RefSeq" id="WP_094058573.1">
    <property type="nucleotide sequence ID" value="NZ_CP022530.1"/>
</dbReference>
<dbReference type="EMBL" id="CP022530">
    <property type="protein sequence ID" value="ASP37355.1"/>
    <property type="molecule type" value="Genomic_DNA"/>
</dbReference>
<dbReference type="SMART" id="SM00095">
    <property type="entry name" value="TR_THY"/>
    <property type="match status" value="1"/>
</dbReference>
<evidence type="ECO:0000256" key="4">
    <source>
        <dbReference type="ARBA" id="ARBA00011881"/>
    </source>
</evidence>